<sequence length="2084" mass="227556">MSQGLPWLRDHVVDNFKIFPGSGYICMAIEAVLQLASELRPGQTNPLDAPHQVKVQDVHFLKALVVPDSPETVEVQLFLTGGGDVFTPRDFSVVSISPSGQWAEHCRGSVFITSRHDADANDVEGSRELGIAASARAEWLQKIRASCPDTFDHDAIYAEMKANGNLYGPMFADIQTIKLGDRRAVATVEIPDVSSQMPGQHMHPHLIHPSTLDAITHALIPLDSQSRKSGSVMPTSISELTVSSVMPSQPGRLVDVVIESTSPRATKILVVPRDNDEAASEPLLSISGLEIVAIGEGQRSEDPDRKFKRPLHIEWEQDADFFSAPSGGLLSQQQLEEHVLGYLSRYSLKKPTLRILETTNKSLANVSAAVLEATRQSTVSYDICAQSSDVLEELKSSFEATNIKLSESTGFQVLDLSRDRLSEGNQPPASESYDVVIVNYHGSTTGDVAHILRNVRNLLRPGSALLLVGQGKAPGELRQLLSENSFSSPEPATVGLDAQPSSISFYCVVSIALASSRGDSVPLSIQIIPDLHGKLRDFASQLSDVISNDTALKSFTSATVSSYSSWLPEGPIDPAATYIILDEGSSPLLLEPSSSTFAEIRSLALAAKSVIWISMRSDGKNSESESDMLMATGFTRVIRKEAEGLKLVTLTVKQDLPYHSAILQVVSGILKVSFVEQRDRICELEYQYNNNSVVVPRLRVAPHYERWSQGKTAQNGGAAVTEEVALVPERPLKLEVEVPGLLSSMRFTDDGPRTPLGTHEVEVQAKSYGVNSNGVEMAMGHLSEDQTNGPTWVSEWAGLIIAVGSGLSDQWKVGDQVCGLGGAYCEPYANSPRIKGSDLELMRRLPSSMSFPDASAALLAYTTAWLALNDITRLTPGQTVLVHSAETATGQAAVKIAQLLGADIFATVKDAQAKKLVVETLGVAETKIYSSQHTTYKQGVLRQTAGQGVHVVLNSLDDSHLQDSWGCLAPFGTFVELREGHKSSIQALDGKNATFTSLGLGLLIRQRPEIVAKAMDKVIDLINDGKISNIHSTQSLPIGQIETAFRLVSKGQVTGKVVLEVNDGAIVRATVPKPTELTIMADATYVVPGGLGSLGEKICVWLAAHGAKHIVALNRSGTTRYAQDLVALEAELEKHGAKLYRPACDVTDEARVRQVATWCAANLPPVRGIIQSAASFVDKVLENMTGQNFNQGVRPKRDGTLNVYNAFASDQLEHVVLLSSAAGVLGSKGQTHYNTGNAFQEGFGLQKVAEQATSGLKTHFTVIQPALITGSDADVTGAHRKKMFHRQGGVMVTFSEVLALIEYSMGEQARQDGYTQLIMGVDPSAIADDGTFNLRFMNDIIQPQTGIETAADETGAPRAVGTASVGQMLLAVAGNQEQMHKVVVEAIANRIRELVAISGDDLGTGIPLVEVGVDSLVAIELKNWIGRELEASLQTSQILDAPSIISLATIVVEKSSLSNKHGDANGVNSVNGDAPNAVGYDSAQGPDDGSAEAAPTHGHECCAASQKLPVMPLLDLDTICDLYYKAIEHLMTPEQRTHLLDQFNKLKHPGGLGRKLHARLMQRFQDPTIDNWLFEPANEQVYTGRNYPLSPWGGMAGPDAFSKFPHRQAERAAIVSLSALKLKRNLEAGTMEPTVIGGRPQCTYMHSWLFNTYREPVEGADRMHKMPPNEHIAVLRKGHMFRVNPVDASGEFIPFAKLEAAFQAIIDKDVGNDTWESILTADDRNSWARIRKSAIETHPDNKLYLDMVQGAVFLVCLDEAAPTNSEERMDSMLLHKGFNRWYDKGLKLIVCSNGVSGMHVDHSMIDGTTIRELYEARTEAIQSYQRDDTNSQMATDETVQLEQYTFHTSPDMLDRIGHIRERYVTETSTIGFTKWTCNRFGRDYFQSIRMPAKGIYETMVQLGSKYYLGRNEPCWSAISMGHYHKGRIDIIQTYTREMQSFCNLVDDADVEPAVKLALLKDAARSHGPNIQRAMQGKGYERQLVALETQLRPGEEKPTIYTDPVYQAMRPHWVMTGSTDIGSAGGGEFGFILRHPDSVWLQYLIEPDKAYFIIVMNKKDKERFVECMEKAAAVVQELLDIEAKS</sequence>
<name>A0ACC1RQN6_9HYPO</name>
<reference evidence="1" key="1">
    <citation type="submission" date="2022-08" db="EMBL/GenBank/DDBJ databases">
        <title>Genome Sequence of Fusarium decemcellulare.</title>
        <authorList>
            <person name="Buettner E."/>
        </authorList>
    </citation>
    <scope>NUCLEOTIDE SEQUENCE</scope>
    <source>
        <strain evidence="1">Babe19</strain>
    </source>
</reference>
<protein>
    <submittedName>
        <fullName evidence="1">Uncharacterized protein</fullName>
    </submittedName>
</protein>
<comment type="caution">
    <text evidence="1">The sequence shown here is derived from an EMBL/GenBank/DDBJ whole genome shotgun (WGS) entry which is preliminary data.</text>
</comment>
<organism evidence="1 2">
    <name type="scientific">Fusarium decemcellulare</name>
    <dbReference type="NCBI Taxonomy" id="57161"/>
    <lineage>
        <taxon>Eukaryota</taxon>
        <taxon>Fungi</taxon>
        <taxon>Dikarya</taxon>
        <taxon>Ascomycota</taxon>
        <taxon>Pezizomycotina</taxon>
        <taxon>Sordariomycetes</taxon>
        <taxon>Hypocreomycetidae</taxon>
        <taxon>Hypocreales</taxon>
        <taxon>Nectriaceae</taxon>
        <taxon>Fusarium</taxon>
        <taxon>Fusarium decemcellulare species complex</taxon>
    </lineage>
</organism>
<accession>A0ACC1RQN6</accession>
<proteinExistence type="predicted"/>
<keyword evidence="2" id="KW-1185">Reference proteome</keyword>
<dbReference type="Proteomes" id="UP001148629">
    <property type="component" value="Unassembled WGS sequence"/>
</dbReference>
<evidence type="ECO:0000313" key="1">
    <source>
        <dbReference type="EMBL" id="KAJ3523901.1"/>
    </source>
</evidence>
<evidence type="ECO:0000313" key="2">
    <source>
        <dbReference type="Proteomes" id="UP001148629"/>
    </source>
</evidence>
<dbReference type="EMBL" id="JANRMS010002170">
    <property type="protein sequence ID" value="KAJ3523901.1"/>
    <property type="molecule type" value="Genomic_DNA"/>
</dbReference>
<gene>
    <name evidence="1" type="ORF">NM208_g12271</name>
</gene>